<organism evidence="12 13">
    <name type="scientific">Micavibrio aeruginosavorus</name>
    <dbReference type="NCBI Taxonomy" id="349221"/>
    <lineage>
        <taxon>Bacteria</taxon>
        <taxon>Pseudomonadati</taxon>
        <taxon>Bdellovibrionota</taxon>
        <taxon>Bdellovibrionia</taxon>
        <taxon>Bdellovibrionales</taxon>
        <taxon>Pseudobdellovibrionaceae</taxon>
        <taxon>Micavibrio</taxon>
    </lineage>
</organism>
<comment type="similarity">
    <text evidence="1 10 11">Belongs to the universal ribosomal protein uL1 family.</text>
</comment>
<dbReference type="HAMAP" id="MF_01318_B">
    <property type="entry name" value="Ribosomal_uL1_B"/>
    <property type="match status" value="1"/>
</dbReference>
<evidence type="ECO:0000256" key="11">
    <source>
        <dbReference type="RuleBase" id="RU000659"/>
    </source>
</evidence>
<dbReference type="InterPro" id="IPR028364">
    <property type="entry name" value="Ribosomal_uL1/biogenesis"/>
</dbReference>
<evidence type="ECO:0000256" key="7">
    <source>
        <dbReference type="ARBA" id="ARBA00022980"/>
    </source>
</evidence>
<comment type="function">
    <text evidence="10">Binds directly to 23S rRNA. The L1 stalk is quite mobile in the ribosome, and is involved in E site tRNA release.</text>
</comment>
<keyword evidence="3 10" id="KW-0820">tRNA-binding</keyword>
<evidence type="ECO:0000256" key="4">
    <source>
        <dbReference type="ARBA" id="ARBA00022730"/>
    </source>
</evidence>
<keyword evidence="4 10" id="KW-0699">rRNA-binding</keyword>
<dbReference type="Proteomes" id="UP000249417">
    <property type="component" value="Unassembled WGS sequence"/>
</dbReference>
<evidence type="ECO:0000256" key="9">
    <source>
        <dbReference type="ARBA" id="ARBA00035241"/>
    </source>
</evidence>
<keyword evidence="5 10" id="KW-0810">Translation regulation</keyword>
<evidence type="ECO:0000256" key="3">
    <source>
        <dbReference type="ARBA" id="ARBA00022555"/>
    </source>
</evidence>
<dbReference type="GO" id="GO:0003735">
    <property type="term" value="F:structural constituent of ribosome"/>
    <property type="evidence" value="ECO:0007669"/>
    <property type="project" value="InterPro"/>
</dbReference>
<proteinExistence type="inferred from homology"/>
<dbReference type="GO" id="GO:0019843">
    <property type="term" value="F:rRNA binding"/>
    <property type="evidence" value="ECO:0007669"/>
    <property type="project" value="UniProtKB-UniRule"/>
</dbReference>
<dbReference type="Pfam" id="PF00687">
    <property type="entry name" value="Ribosomal_L1"/>
    <property type="match status" value="1"/>
</dbReference>
<dbReference type="CDD" id="cd00403">
    <property type="entry name" value="Ribosomal_L1"/>
    <property type="match status" value="1"/>
</dbReference>
<evidence type="ECO:0000256" key="10">
    <source>
        <dbReference type="HAMAP-Rule" id="MF_01318"/>
    </source>
</evidence>
<dbReference type="InterPro" id="IPR023673">
    <property type="entry name" value="Ribosomal_uL1_CS"/>
</dbReference>
<dbReference type="InterPro" id="IPR016095">
    <property type="entry name" value="Ribosomal_uL1_3-a/b-sand"/>
</dbReference>
<dbReference type="PANTHER" id="PTHR36427:SF3">
    <property type="entry name" value="LARGE RIBOSOMAL SUBUNIT PROTEIN UL1M"/>
    <property type="match status" value="1"/>
</dbReference>
<dbReference type="GO" id="GO:0006417">
    <property type="term" value="P:regulation of translation"/>
    <property type="evidence" value="ECO:0007669"/>
    <property type="project" value="UniProtKB-KW"/>
</dbReference>
<evidence type="ECO:0000256" key="6">
    <source>
        <dbReference type="ARBA" id="ARBA00022884"/>
    </source>
</evidence>
<dbReference type="NCBIfam" id="TIGR01169">
    <property type="entry name" value="rplA_bact"/>
    <property type="match status" value="1"/>
</dbReference>
<dbReference type="Gene3D" id="3.30.190.20">
    <property type="match status" value="1"/>
</dbReference>
<evidence type="ECO:0000256" key="5">
    <source>
        <dbReference type="ARBA" id="ARBA00022845"/>
    </source>
</evidence>
<dbReference type="GO" id="GO:0000049">
    <property type="term" value="F:tRNA binding"/>
    <property type="evidence" value="ECO:0007669"/>
    <property type="project" value="UniProtKB-KW"/>
</dbReference>
<keyword evidence="2 10" id="KW-0678">Repressor</keyword>
<dbReference type="InterPro" id="IPR002143">
    <property type="entry name" value="Ribosomal_uL1"/>
</dbReference>
<evidence type="ECO:0000313" key="13">
    <source>
        <dbReference type="Proteomes" id="UP000249417"/>
    </source>
</evidence>
<sequence length="234" mass="24666">MVANTKKNKAIAGKIDRLKAYTVEEAVKVLKDCAKDRKFDETIEVSLNLGIDPKYADQQVRGVVSLPNGTGAKVRVAVIARDAKAAEAKAAGADVIGAEDLIESIKGGKIDFDRVIATPDMMGLVGQVAKVLGPKGMMPNPKLGTVTPDVKKAVEEAKAGSIEFRAEKTGIVQAGVGKASFDDKKLVQNIAFFIDTIQKARPTGAKGTFMKKVTLSSTMGPGLKIDLVALKDAA</sequence>
<gene>
    <name evidence="10" type="primary">rplA</name>
    <name evidence="12" type="ORF">DI551_03985</name>
</gene>
<comment type="caution">
    <text evidence="12">The sequence shown here is derived from an EMBL/GenBank/DDBJ whole genome shotgun (WGS) entry which is preliminary data.</text>
</comment>
<dbReference type="Gene3D" id="3.40.50.790">
    <property type="match status" value="1"/>
</dbReference>
<accession>A0A2W5Q6R9</accession>
<dbReference type="FunFam" id="3.40.50.790:FF:000001">
    <property type="entry name" value="50S ribosomal protein L1"/>
    <property type="match status" value="1"/>
</dbReference>
<comment type="function">
    <text evidence="10">Protein L1 is also a translational repressor protein, it controls the translation of the L11 operon by binding to its mRNA.</text>
</comment>
<dbReference type="InterPro" id="IPR005878">
    <property type="entry name" value="Ribosom_uL1_bac-type"/>
</dbReference>
<keyword evidence="8 10" id="KW-0687">Ribonucleoprotein</keyword>
<keyword evidence="7 10" id="KW-0689">Ribosomal protein</keyword>
<evidence type="ECO:0000256" key="1">
    <source>
        <dbReference type="ARBA" id="ARBA00010531"/>
    </source>
</evidence>
<dbReference type="GO" id="GO:0006412">
    <property type="term" value="P:translation"/>
    <property type="evidence" value="ECO:0007669"/>
    <property type="project" value="UniProtKB-UniRule"/>
</dbReference>
<dbReference type="GO" id="GO:0022625">
    <property type="term" value="C:cytosolic large ribosomal subunit"/>
    <property type="evidence" value="ECO:0007669"/>
    <property type="project" value="TreeGrafter"/>
</dbReference>
<evidence type="ECO:0000313" key="12">
    <source>
        <dbReference type="EMBL" id="PZQ47090.1"/>
    </source>
</evidence>
<name>A0A2W5Q6R9_9BACT</name>
<dbReference type="PROSITE" id="PS01199">
    <property type="entry name" value="RIBOSOMAL_L1"/>
    <property type="match status" value="1"/>
</dbReference>
<dbReference type="SUPFAM" id="SSF56808">
    <property type="entry name" value="Ribosomal protein L1"/>
    <property type="match status" value="1"/>
</dbReference>
<evidence type="ECO:0000256" key="8">
    <source>
        <dbReference type="ARBA" id="ARBA00023274"/>
    </source>
</evidence>
<keyword evidence="6 10" id="KW-0694">RNA-binding</keyword>
<dbReference type="PANTHER" id="PTHR36427">
    <property type="entry name" value="54S RIBOSOMAL PROTEIN L1, MITOCHONDRIAL"/>
    <property type="match status" value="1"/>
</dbReference>
<evidence type="ECO:0000256" key="2">
    <source>
        <dbReference type="ARBA" id="ARBA00022491"/>
    </source>
</evidence>
<protein>
    <recommendedName>
        <fullName evidence="9 10">Large ribosomal subunit protein uL1</fullName>
    </recommendedName>
</protein>
<comment type="subunit">
    <text evidence="10">Part of the 50S ribosomal subunit.</text>
</comment>
<dbReference type="AlphaFoldDB" id="A0A2W5Q6R9"/>
<reference evidence="12 13" key="1">
    <citation type="submission" date="2017-08" db="EMBL/GenBank/DDBJ databases">
        <title>Infants hospitalized years apart are colonized by the same room-sourced microbial strains.</title>
        <authorList>
            <person name="Brooks B."/>
            <person name="Olm M.R."/>
            <person name="Firek B.A."/>
            <person name="Baker R."/>
            <person name="Thomas B.C."/>
            <person name="Morowitz M.J."/>
            <person name="Banfield J.F."/>
        </authorList>
    </citation>
    <scope>NUCLEOTIDE SEQUENCE [LARGE SCALE GENOMIC DNA]</scope>
    <source>
        <strain evidence="12">S2_005_002_R2_29</strain>
    </source>
</reference>
<dbReference type="PIRSF" id="PIRSF002155">
    <property type="entry name" value="Ribosomal_L1"/>
    <property type="match status" value="1"/>
</dbReference>
<dbReference type="EMBL" id="QFQB01000017">
    <property type="protein sequence ID" value="PZQ47090.1"/>
    <property type="molecule type" value="Genomic_DNA"/>
</dbReference>
<dbReference type="InterPro" id="IPR023674">
    <property type="entry name" value="Ribosomal_uL1-like"/>
</dbReference>